<gene>
    <name evidence="1" type="ORF">BLNAU_16368</name>
</gene>
<dbReference type="Proteomes" id="UP001281761">
    <property type="component" value="Unassembled WGS sequence"/>
</dbReference>
<evidence type="ECO:0000313" key="1">
    <source>
        <dbReference type="EMBL" id="KAK2948730.1"/>
    </source>
</evidence>
<proteinExistence type="predicted"/>
<evidence type="ECO:0000313" key="2">
    <source>
        <dbReference type="Proteomes" id="UP001281761"/>
    </source>
</evidence>
<comment type="caution">
    <text evidence="1">The sequence shown here is derived from an EMBL/GenBank/DDBJ whole genome shotgun (WGS) entry which is preliminary data.</text>
</comment>
<protein>
    <submittedName>
        <fullName evidence="1">Uncharacterized protein</fullName>
    </submittedName>
</protein>
<keyword evidence="2" id="KW-1185">Reference proteome</keyword>
<dbReference type="EMBL" id="JARBJD010000170">
    <property type="protein sequence ID" value="KAK2948730.1"/>
    <property type="molecule type" value="Genomic_DNA"/>
</dbReference>
<reference evidence="1 2" key="1">
    <citation type="journal article" date="2022" name="bioRxiv">
        <title>Genomics of Preaxostyla Flagellates Illuminates Evolutionary Transitions and the Path Towards Mitochondrial Loss.</title>
        <authorList>
            <person name="Novak L.V.F."/>
            <person name="Treitli S.C."/>
            <person name="Pyrih J."/>
            <person name="Halakuc P."/>
            <person name="Pipaliya S.V."/>
            <person name="Vacek V."/>
            <person name="Brzon O."/>
            <person name="Soukal P."/>
            <person name="Eme L."/>
            <person name="Dacks J.B."/>
            <person name="Karnkowska A."/>
            <person name="Elias M."/>
            <person name="Hampl V."/>
        </authorList>
    </citation>
    <scope>NUCLEOTIDE SEQUENCE [LARGE SCALE GENOMIC DNA]</scope>
    <source>
        <strain evidence="1">NAU3</strain>
        <tissue evidence="1">Gut</tissue>
    </source>
</reference>
<name>A0ABQ9XET4_9EUKA</name>
<organism evidence="1 2">
    <name type="scientific">Blattamonas nauphoetae</name>
    <dbReference type="NCBI Taxonomy" id="2049346"/>
    <lineage>
        <taxon>Eukaryota</taxon>
        <taxon>Metamonada</taxon>
        <taxon>Preaxostyla</taxon>
        <taxon>Oxymonadida</taxon>
        <taxon>Blattamonas</taxon>
    </lineage>
</organism>
<accession>A0ABQ9XET4</accession>
<sequence length="179" mass="20191">MRGRPFSIQRQQKRLLRAVQHAQLDLNHSSPPETLNRHVALDLDPNQLINNKTLLVVAVQNSPLRMRLSRHHIHFQQPLNQVGRGHKLSSSRRSSTTVPSRCGVSVILGPFARANYVIYCVIVRTGVGNVVRQSSTPSPDCSVIDKPIEVIIFALLPISELLETIPDRTNSQWRVQWMG</sequence>